<dbReference type="GO" id="GO:0009847">
    <property type="term" value="P:spore germination"/>
    <property type="evidence" value="ECO:0007669"/>
    <property type="project" value="InterPro"/>
</dbReference>
<name>A0A9X3WU01_9BACI</name>
<organism evidence="3 4">
    <name type="scientific">Terrihalobacillus insolitus</name>
    <dbReference type="NCBI Taxonomy" id="2950438"/>
    <lineage>
        <taxon>Bacteria</taxon>
        <taxon>Bacillati</taxon>
        <taxon>Bacillota</taxon>
        <taxon>Bacilli</taxon>
        <taxon>Bacillales</taxon>
        <taxon>Bacillaceae</taxon>
        <taxon>Terrihalobacillus</taxon>
    </lineage>
</organism>
<dbReference type="InterPro" id="IPR048402">
    <property type="entry name" value="YpeB_N"/>
</dbReference>
<dbReference type="RefSeq" id="WP_272436614.1">
    <property type="nucleotide sequence ID" value="NZ_JAMQKB010000008.1"/>
</dbReference>
<evidence type="ECO:0000313" key="3">
    <source>
        <dbReference type="EMBL" id="MDC3424813.1"/>
    </source>
</evidence>
<proteinExistence type="predicted"/>
<keyword evidence="4" id="KW-1185">Reference proteome</keyword>
<dbReference type="AlphaFoldDB" id="A0A9X3WU01"/>
<dbReference type="NCBIfam" id="TIGR02889">
    <property type="entry name" value="spore_YpeB"/>
    <property type="match status" value="1"/>
</dbReference>
<dbReference type="EMBL" id="JAMQKB010000008">
    <property type="protein sequence ID" value="MDC3424813.1"/>
    <property type="molecule type" value="Genomic_DNA"/>
</dbReference>
<dbReference type="InterPro" id="IPR014239">
    <property type="entry name" value="YpeB_PepSY1-2"/>
</dbReference>
<feature type="domain" description="Sporulation protein YpeB N-terminal" evidence="2">
    <location>
        <begin position="27"/>
        <end position="162"/>
    </location>
</feature>
<evidence type="ECO:0000259" key="2">
    <source>
        <dbReference type="Pfam" id="PF20769"/>
    </source>
</evidence>
<dbReference type="Pfam" id="PF20769">
    <property type="entry name" value="YPEB_N"/>
    <property type="match status" value="1"/>
</dbReference>
<dbReference type="Pfam" id="PF14620">
    <property type="entry name" value="YPEB_PepSY1-2"/>
    <property type="match status" value="1"/>
</dbReference>
<protein>
    <submittedName>
        <fullName evidence="3">Germination protein YpeB</fullName>
    </submittedName>
</protein>
<sequence>MIRWIAITVLAVSVTATAVWGYQEHREKNAILIQAENNYQRSFHDLSYHMDLLQDKIGTTLAMDSREQISPQMAEVWRLTSEAQADVSQLPLALLPFNKTEEFLSKIGDFTYRTAVRDLDKEPLTDEEVKYLSSLYDQSGQITKELRKVQNLVLKDNLRWMDVQVALASNDKQADNTIVDGFKTVEKTVSGFDEGNFGPSLTGTSRENKPYRFVKGEKLSKEQGEDRARKLFNIKDNINLNITETGKGSDLPIYSASYRSDGKNGYVDLTQKGGNPINLMIDREIGEQKLSLNEGLEKAEAYLKKYDFDDMEAFQSNQYDNLGVFSFIYKQDGVLIYPDSIQIKVALDNGEILGLSAKDYYQNHTEREIKKPKITAEEARDKVNQNVDIQTNQLAIIENDVGEEVLTHSFLGTLNNETYRIFINAQTGVEESVEKLSTKEEKFDPSL</sequence>
<evidence type="ECO:0000313" key="4">
    <source>
        <dbReference type="Proteomes" id="UP001145050"/>
    </source>
</evidence>
<comment type="caution">
    <text evidence="3">The sequence shown here is derived from an EMBL/GenBank/DDBJ whole genome shotgun (WGS) entry which is preliminary data.</text>
</comment>
<evidence type="ECO:0000259" key="1">
    <source>
        <dbReference type="Pfam" id="PF14620"/>
    </source>
</evidence>
<dbReference type="Proteomes" id="UP001145050">
    <property type="component" value="Unassembled WGS sequence"/>
</dbReference>
<gene>
    <name evidence="3" type="primary">ypeB</name>
    <name evidence="3" type="ORF">NC797_09850</name>
</gene>
<feature type="domain" description="Sporulation protein YpeB PepSY1 and PepSY2" evidence="1">
    <location>
        <begin position="180"/>
        <end position="369"/>
    </location>
</feature>
<reference evidence="3" key="1">
    <citation type="submission" date="2022-06" db="EMBL/GenBank/DDBJ databases">
        <title>Aquibacillus sp. a new bacterium isolated from soil saline samples.</title>
        <authorList>
            <person name="Galisteo C."/>
            <person name="De La Haba R."/>
            <person name="Sanchez-Porro C."/>
            <person name="Ventosa A."/>
        </authorList>
    </citation>
    <scope>NUCLEOTIDE SEQUENCE</scope>
    <source>
        <strain evidence="3">3ASR75-11</strain>
    </source>
</reference>
<accession>A0A9X3WU01</accession>